<feature type="domain" description="RWD" evidence="6">
    <location>
        <begin position="1334"/>
        <end position="1438"/>
    </location>
</feature>
<dbReference type="InterPro" id="IPR001650">
    <property type="entry name" value="Helicase_C-like"/>
</dbReference>
<feature type="domain" description="Helicase C-terminal" evidence="8">
    <location>
        <begin position="481"/>
        <end position="663"/>
    </location>
</feature>
<dbReference type="EMBL" id="CDMY01000113">
    <property type="protein sequence ID" value="CEL92825.1"/>
    <property type="molecule type" value="Genomic_DNA"/>
</dbReference>
<feature type="compositionally biased region" description="Acidic residues" evidence="5">
    <location>
        <begin position="1285"/>
        <end position="1308"/>
    </location>
</feature>
<protein>
    <recommendedName>
        <fullName evidence="11">RWD domain-containing protein</fullName>
    </recommendedName>
</protein>
<dbReference type="InterPro" id="IPR016135">
    <property type="entry name" value="UBQ-conjugating_enzyme/RWD"/>
</dbReference>
<dbReference type="GO" id="GO:0004386">
    <property type="term" value="F:helicase activity"/>
    <property type="evidence" value="ECO:0007669"/>
    <property type="project" value="UniProtKB-KW"/>
</dbReference>
<dbReference type="Pfam" id="PF00271">
    <property type="entry name" value="Helicase_C"/>
    <property type="match status" value="1"/>
</dbReference>
<dbReference type="GO" id="GO:0009893">
    <property type="term" value="P:positive regulation of metabolic process"/>
    <property type="evidence" value="ECO:0007669"/>
    <property type="project" value="UniProtKB-ARBA"/>
</dbReference>
<dbReference type="InterPro" id="IPR006575">
    <property type="entry name" value="RWD_dom"/>
</dbReference>
<keyword evidence="10" id="KW-1185">Reference proteome</keyword>
<dbReference type="FunFam" id="3.10.110.10:FF:000050">
    <property type="entry name" value="eIF-2-alpha kinase GCN2"/>
    <property type="match status" value="1"/>
</dbReference>
<dbReference type="OrthoDB" id="5600252at2759"/>
<dbReference type="SUPFAM" id="SSF52540">
    <property type="entry name" value="P-loop containing nucleoside triphosphate hydrolases"/>
    <property type="match status" value="1"/>
</dbReference>
<evidence type="ECO:0000313" key="10">
    <source>
        <dbReference type="Proteomes" id="UP000041254"/>
    </source>
</evidence>
<dbReference type="PROSITE" id="PS51194">
    <property type="entry name" value="HELICASE_CTER"/>
    <property type="match status" value="1"/>
</dbReference>
<feature type="compositionally biased region" description="Acidic residues" evidence="5">
    <location>
        <begin position="1562"/>
        <end position="1578"/>
    </location>
</feature>
<feature type="compositionally biased region" description="Acidic residues" evidence="5">
    <location>
        <begin position="1540"/>
        <end position="1550"/>
    </location>
</feature>
<dbReference type="Proteomes" id="UP000041254">
    <property type="component" value="Unassembled WGS sequence"/>
</dbReference>
<organism evidence="9 10">
    <name type="scientific">Vitrella brassicaformis (strain CCMP3155)</name>
    <dbReference type="NCBI Taxonomy" id="1169540"/>
    <lineage>
        <taxon>Eukaryota</taxon>
        <taxon>Sar</taxon>
        <taxon>Alveolata</taxon>
        <taxon>Colpodellida</taxon>
        <taxon>Vitrellaceae</taxon>
        <taxon>Vitrella</taxon>
    </lineage>
</organism>
<dbReference type="CDD" id="cd18791">
    <property type="entry name" value="SF2_C_RHA"/>
    <property type="match status" value="1"/>
</dbReference>
<feature type="compositionally biased region" description="Basic and acidic residues" evidence="5">
    <location>
        <begin position="1113"/>
        <end position="1122"/>
    </location>
</feature>
<evidence type="ECO:0000256" key="3">
    <source>
        <dbReference type="ARBA" id="ARBA00022806"/>
    </source>
</evidence>
<dbReference type="PROSITE" id="PS51192">
    <property type="entry name" value="HELICASE_ATP_BIND_1"/>
    <property type="match status" value="1"/>
</dbReference>
<dbReference type="InParanoid" id="A0A0G4EBY7"/>
<keyword evidence="3" id="KW-0347">Helicase</keyword>
<dbReference type="Gene3D" id="3.40.50.300">
    <property type="entry name" value="P-loop containing nucleotide triphosphate hydrolases"/>
    <property type="match status" value="2"/>
</dbReference>
<keyword evidence="1" id="KW-0547">Nucleotide-binding</keyword>
<dbReference type="SMART" id="SM00487">
    <property type="entry name" value="DEXDc"/>
    <property type="match status" value="1"/>
</dbReference>
<dbReference type="GO" id="GO:0003723">
    <property type="term" value="F:RNA binding"/>
    <property type="evidence" value="ECO:0007669"/>
    <property type="project" value="TreeGrafter"/>
</dbReference>
<evidence type="ECO:0000256" key="2">
    <source>
        <dbReference type="ARBA" id="ARBA00022801"/>
    </source>
</evidence>
<feature type="region of interest" description="Disordered" evidence="5">
    <location>
        <begin position="836"/>
        <end position="866"/>
    </location>
</feature>
<sequence length="1578" mass="177694">MPSGSLPYGLQSEDVTYLRGLLERNGGAMSRTQLVRELKSTPQGLTLYQRMKPLTHFFRAYASDFVHVKYKNTWAVAINEMGLDATGGAASEESLEFQSWFNHPALEQSLSRALNESKEPLGRLESQLGPLPPLMQAAQQRLLEGGTQDLSTPYVKFPGSISPDELAAVREKIHQNAMLPEVLRFAEWRKGLPCTDFAKETVQAVREHNVTIVVGDTGCGKTTQVPQQILDDAYDRGEYAAVICTQPRRIAATSVAERVCSERGLRVGEDVVGYQIRFDCKANEKTRLLYCTQGILLRRLLQAPMLTGVTHVVVDEVHEREVYTDFCLTILRRMLLTTRPDLKVVLMSATIDPTIFEQYFLDQTLSLKTLYIPGRVFPVKEHYYEDILLETGYRPESAAMQHFHGGRGRGRGRGGGRQWGSRKFRQQMMQDKQIQIQMQKNDHKVHQLRDRYPQYPDDILQAMLAFDATNAIASGRIDFPLIARILALIETNKFDPVKPDGTVDKGAVLVFLPGWAEIQKAQDTITDNPALSGLQVMPLHSMVPPQQQQEVFRRPTNGRRKVVLATNIAETSITIEDVVYVIDTGVIKCTTYDPATGFSTLGIVEEARANAKQRKGRAGRCREGVYFALYTKDHKDQRMCEELEPEMRRTSMEEIVLQVKMLQLVQPTQPSAAFLNECISPPTEDVLYNAVHHLKSLGALDTSCPETEETLTPLGVLLGTVPLHPQLGLTLTMGLLAGIMPTCTDLAAILGWTTPFTMPPPGREVFADQARWNLAGGVLSDHVAYKRLLESWKEWGSQNVGYFCREFFVSSTNLRGARSLSNQLDDTFRRMAPYLWSTSSNPSQRSFSNRNEQPNQRNIDPRQRDLPMRLPSPNELLLSSVLCKALFVSACRTHVSSKKRYNVVGLYSAQRQKLECHPSSVCGGKRSQEMPHCFVTVGFEVLKSSKAFLRDVTVVSPALYGLTSAGLTKEKPDRIRLDMVGIPVPIRGQPAFFTQQIRRALDRLINYFIMLLISPQLIKGAVHAPIHDDTQMASSAPPVAPTCPLVKVGSLTEADRAQASKTIADAFDAIARHAFMVMHPKGRRPDRDLVDDDVMMMPGKDDRNQRGKRGRRGSREDRRQSRGGDGAGLTDEQKELLDLAHRERRYRHKPHGDLGDFDDEENEDDDDRDLEPIWWKFAARGRARKYGQQSYRGHMRGGRGRGRGRGRGNGGMRLDEYGEGDGGMDDFELQEDFAEDGSPSSSRMYRHRRQRQSLDAPDSSPGPMLVERPSTSDGVSRSRPASGVDEPDEDEEEEDEGEEEEDEEAGDVFCDELYRDEDLVIIASMTNHAEEQELEVEALESIFLDDFEKISATEFYLHLVPDPSAPPEENHVKATLHVTYTPTYPDDPPCYSIKAQKGLEGRQIQAMKDLVEQEIDNNRGMVMIYTIAEALQNYLRENNKPQLSMHEEMLLRKTGDDADADKENGPTDTADGEGPQPEFKGLADKVLCRPDERVTDEQFATWKASFKQEMVALGYWKVDTKADRLTGKQLFESDATLKDFDEELPEEDDPNDIRKQVFNESVFDEEDELNEDDLLEDD</sequence>
<feature type="compositionally biased region" description="Basic residues" evidence="5">
    <location>
        <begin position="1193"/>
        <end position="1206"/>
    </location>
</feature>
<dbReference type="Gene3D" id="3.10.110.10">
    <property type="entry name" value="Ubiquitin Conjugating Enzyme"/>
    <property type="match status" value="1"/>
</dbReference>
<dbReference type="GO" id="GO:0010468">
    <property type="term" value="P:regulation of gene expression"/>
    <property type="evidence" value="ECO:0007669"/>
    <property type="project" value="UniProtKB-ARBA"/>
</dbReference>
<feature type="compositionally biased region" description="Polar residues" evidence="5">
    <location>
        <begin position="836"/>
        <end position="858"/>
    </location>
</feature>
<dbReference type="InterPro" id="IPR027417">
    <property type="entry name" value="P-loop_NTPase"/>
</dbReference>
<dbReference type="SMART" id="SM00847">
    <property type="entry name" value="HA2"/>
    <property type="match status" value="1"/>
</dbReference>
<dbReference type="STRING" id="1169540.A0A0G4EBY7"/>
<name>A0A0G4EBY7_VITBC</name>
<proteinExistence type="predicted"/>
<evidence type="ECO:0000259" key="7">
    <source>
        <dbReference type="PROSITE" id="PS51192"/>
    </source>
</evidence>
<dbReference type="CDD" id="cd23823">
    <property type="entry name" value="RWD_GCN2"/>
    <property type="match status" value="1"/>
</dbReference>
<dbReference type="GO" id="GO:0033554">
    <property type="term" value="P:cellular response to stress"/>
    <property type="evidence" value="ECO:0007669"/>
    <property type="project" value="UniProtKB-ARBA"/>
</dbReference>
<dbReference type="VEuPathDB" id="CryptoDB:Vbra_20132"/>
<feature type="compositionally biased region" description="Acidic residues" evidence="5">
    <location>
        <begin position="1155"/>
        <end position="1167"/>
    </location>
</feature>
<feature type="region of interest" description="Disordered" evidence="5">
    <location>
        <begin position="1537"/>
        <end position="1578"/>
    </location>
</feature>
<feature type="compositionally biased region" description="Basic and acidic residues" evidence="5">
    <location>
        <begin position="1456"/>
        <end position="1465"/>
    </location>
</feature>
<reference evidence="9 10" key="1">
    <citation type="submission" date="2014-11" db="EMBL/GenBank/DDBJ databases">
        <authorList>
            <person name="Zhu J."/>
            <person name="Qi W."/>
            <person name="Song R."/>
        </authorList>
    </citation>
    <scope>NUCLEOTIDE SEQUENCE [LARGE SCALE GENOMIC DNA]</scope>
</reference>
<feature type="region of interest" description="Disordered" evidence="5">
    <location>
        <begin position="1185"/>
        <end position="1308"/>
    </location>
</feature>
<dbReference type="CDD" id="cd17917">
    <property type="entry name" value="DEXHc_RHA-like"/>
    <property type="match status" value="1"/>
</dbReference>
<dbReference type="PANTHER" id="PTHR18934:SF237">
    <property type="entry name" value="ATP-DEPENDENT DNA_RNA HELICASE DHX36"/>
    <property type="match status" value="1"/>
</dbReference>
<feature type="compositionally biased region" description="Acidic residues" evidence="5">
    <location>
        <begin position="1217"/>
        <end position="1235"/>
    </location>
</feature>
<dbReference type="SMART" id="SM00591">
    <property type="entry name" value="RWD"/>
    <property type="match status" value="1"/>
</dbReference>
<dbReference type="InterPro" id="IPR007502">
    <property type="entry name" value="Helicase-assoc_dom"/>
</dbReference>
<evidence type="ECO:0000313" key="9">
    <source>
        <dbReference type="EMBL" id="CEL92825.1"/>
    </source>
</evidence>
<feature type="region of interest" description="Disordered" evidence="5">
    <location>
        <begin position="1456"/>
        <end position="1480"/>
    </location>
</feature>
<dbReference type="PANTHER" id="PTHR18934">
    <property type="entry name" value="ATP-DEPENDENT RNA HELICASE"/>
    <property type="match status" value="1"/>
</dbReference>
<dbReference type="GO" id="GO:0005524">
    <property type="term" value="F:ATP binding"/>
    <property type="evidence" value="ECO:0007669"/>
    <property type="project" value="UniProtKB-KW"/>
</dbReference>
<feature type="region of interest" description="Disordered" evidence="5">
    <location>
        <begin position="1082"/>
        <end position="1167"/>
    </location>
</feature>
<dbReference type="InterPro" id="IPR014001">
    <property type="entry name" value="Helicase_ATP-bd"/>
</dbReference>
<evidence type="ECO:0000259" key="6">
    <source>
        <dbReference type="PROSITE" id="PS50908"/>
    </source>
</evidence>
<feature type="domain" description="Helicase ATP-binding" evidence="7">
    <location>
        <begin position="202"/>
        <end position="369"/>
    </location>
</feature>
<evidence type="ECO:0000256" key="4">
    <source>
        <dbReference type="ARBA" id="ARBA00022840"/>
    </source>
</evidence>
<dbReference type="InterPro" id="IPR011545">
    <property type="entry name" value="DEAD/DEAH_box_helicase_dom"/>
</dbReference>
<dbReference type="GO" id="GO:0016787">
    <property type="term" value="F:hydrolase activity"/>
    <property type="evidence" value="ECO:0007669"/>
    <property type="project" value="UniProtKB-KW"/>
</dbReference>
<dbReference type="GO" id="GO:0051246">
    <property type="term" value="P:regulation of protein metabolic process"/>
    <property type="evidence" value="ECO:0007669"/>
    <property type="project" value="UniProtKB-ARBA"/>
</dbReference>
<accession>A0A0G4EBY7</accession>
<evidence type="ECO:0000256" key="1">
    <source>
        <dbReference type="ARBA" id="ARBA00022741"/>
    </source>
</evidence>
<dbReference type="GO" id="GO:0005634">
    <property type="term" value="C:nucleus"/>
    <property type="evidence" value="ECO:0007669"/>
    <property type="project" value="TreeGrafter"/>
</dbReference>
<feature type="compositionally biased region" description="Basic and acidic residues" evidence="5">
    <location>
        <begin position="1131"/>
        <end position="1141"/>
    </location>
</feature>
<dbReference type="SUPFAM" id="SSF54495">
    <property type="entry name" value="UBC-like"/>
    <property type="match status" value="1"/>
</dbReference>
<evidence type="ECO:0000259" key="8">
    <source>
        <dbReference type="PROSITE" id="PS51194"/>
    </source>
</evidence>
<dbReference type="Pfam" id="PF00270">
    <property type="entry name" value="DEAD"/>
    <property type="match status" value="1"/>
</dbReference>
<dbReference type="Pfam" id="PF05773">
    <property type="entry name" value="RWD"/>
    <property type="match status" value="1"/>
</dbReference>
<dbReference type="PhylomeDB" id="A0A0G4EBY7"/>
<evidence type="ECO:0008006" key="11">
    <source>
        <dbReference type="Google" id="ProtNLM"/>
    </source>
</evidence>
<dbReference type="Gene3D" id="1.20.120.1080">
    <property type="match status" value="1"/>
</dbReference>
<keyword evidence="4" id="KW-0067">ATP-binding</keyword>
<dbReference type="SMART" id="SM00490">
    <property type="entry name" value="HELICc"/>
    <property type="match status" value="1"/>
</dbReference>
<evidence type="ECO:0000256" key="5">
    <source>
        <dbReference type="SAM" id="MobiDB-lite"/>
    </source>
</evidence>
<keyword evidence="2" id="KW-0378">Hydrolase</keyword>
<gene>
    <name evidence="9" type="ORF">Vbra_20132</name>
</gene>
<dbReference type="PROSITE" id="PS50908">
    <property type="entry name" value="RWD"/>
    <property type="match status" value="1"/>
</dbReference>